<evidence type="ECO:0000256" key="1">
    <source>
        <dbReference type="ARBA" id="ARBA00004761"/>
    </source>
</evidence>
<evidence type="ECO:0000256" key="2">
    <source>
        <dbReference type="ARBA" id="ARBA00006906"/>
    </source>
</evidence>
<keyword evidence="5" id="KW-0119">Carbohydrate metabolism</keyword>
<keyword evidence="7" id="KW-1185">Reference proteome</keyword>
<protein>
    <submittedName>
        <fullName evidence="6">2-dehydro-3-deoxy-6-phosphogalactonate aldolase</fullName>
    </submittedName>
</protein>
<evidence type="ECO:0000256" key="4">
    <source>
        <dbReference type="ARBA" id="ARBA00023239"/>
    </source>
</evidence>
<dbReference type="Pfam" id="PF01081">
    <property type="entry name" value="Aldolase"/>
    <property type="match status" value="1"/>
</dbReference>
<dbReference type="Gene3D" id="3.20.20.70">
    <property type="entry name" value="Aldolase class I"/>
    <property type="match status" value="1"/>
</dbReference>
<evidence type="ECO:0000256" key="5">
    <source>
        <dbReference type="ARBA" id="ARBA00023277"/>
    </source>
</evidence>
<evidence type="ECO:0000313" key="6">
    <source>
        <dbReference type="EMBL" id="NEX46166.1"/>
    </source>
</evidence>
<dbReference type="EMBL" id="JAAIKE010000002">
    <property type="protein sequence ID" value="NEX46166.1"/>
    <property type="molecule type" value="Genomic_DNA"/>
</dbReference>
<dbReference type="InterPro" id="IPR000887">
    <property type="entry name" value="Aldlse_KDPG_KHG"/>
</dbReference>
<dbReference type="InterPro" id="IPR013785">
    <property type="entry name" value="Aldolase_TIM"/>
</dbReference>
<name>A0A6B3RLM2_9RHOB</name>
<dbReference type="GO" id="GO:0016829">
    <property type="term" value="F:lyase activity"/>
    <property type="evidence" value="ECO:0007669"/>
    <property type="project" value="UniProtKB-KW"/>
</dbReference>
<gene>
    <name evidence="6" type="ORF">G3572_08115</name>
</gene>
<organism evidence="6 7">
    <name type="scientific">Pseudotabrizicola algicola</name>
    <dbReference type="NCBI Taxonomy" id="2709381"/>
    <lineage>
        <taxon>Bacteria</taxon>
        <taxon>Pseudomonadati</taxon>
        <taxon>Pseudomonadota</taxon>
        <taxon>Alphaproteobacteria</taxon>
        <taxon>Rhodobacterales</taxon>
        <taxon>Paracoccaceae</taxon>
        <taxon>Pseudotabrizicola</taxon>
    </lineage>
</organism>
<evidence type="ECO:0000256" key="3">
    <source>
        <dbReference type="ARBA" id="ARBA00011233"/>
    </source>
</evidence>
<dbReference type="PANTHER" id="PTHR30246">
    <property type="entry name" value="2-KETO-3-DEOXY-6-PHOSPHOGLUCONATE ALDOLASE"/>
    <property type="match status" value="1"/>
</dbReference>
<keyword evidence="4" id="KW-0456">Lyase</keyword>
<sequence>MFACGACQPCPPVGENRVTTALVHRNLIAILRGITPPDAVPVAEALVAAGITRIEVPLNSPDPLASIAAMAQATAGRAQIGAGTVLTPADVAAVQAAGGTLIVSPNCDAEVIAATKARGMDSWPGVMTPTECFAALKAGADGLKIFPASLIGPEGVKAIRAVLPRATQVYAVGGAGASNFAEWVKAGANGFGIGTALYTPGLSAAEVAARASVIVAAYDEATA</sequence>
<dbReference type="Proteomes" id="UP000481421">
    <property type="component" value="Unassembled WGS sequence"/>
</dbReference>
<reference evidence="6 7" key="1">
    <citation type="submission" date="2020-02" db="EMBL/GenBank/DDBJ databases">
        <title>Rhodobacter algicola sp. nov., isolated from microalga culture.</title>
        <authorList>
            <person name="Park C.-Y."/>
        </authorList>
    </citation>
    <scope>NUCLEOTIDE SEQUENCE [LARGE SCALE GENOMIC DNA]</scope>
    <source>
        <strain evidence="6 7">ETT8</strain>
    </source>
</reference>
<dbReference type="CDD" id="cd00452">
    <property type="entry name" value="KDPG_aldolase"/>
    <property type="match status" value="1"/>
</dbReference>
<comment type="subunit">
    <text evidence="3">Homotrimer.</text>
</comment>
<comment type="caution">
    <text evidence="6">The sequence shown here is derived from an EMBL/GenBank/DDBJ whole genome shotgun (WGS) entry which is preliminary data.</text>
</comment>
<dbReference type="NCBIfam" id="NF006600">
    <property type="entry name" value="PRK09140.1"/>
    <property type="match status" value="1"/>
</dbReference>
<dbReference type="PANTHER" id="PTHR30246:SF1">
    <property type="entry name" value="2-DEHYDRO-3-DEOXY-6-PHOSPHOGALACTONATE ALDOLASE-RELATED"/>
    <property type="match status" value="1"/>
</dbReference>
<evidence type="ECO:0000313" key="7">
    <source>
        <dbReference type="Proteomes" id="UP000481421"/>
    </source>
</evidence>
<proteinExistence type="inferred from homology"/>
<comment type="similarity">
    <text evidence="2">Belongs to the KHG/KDPG aldolase family.</text>
</comment>
<dbReference type="AlphaFoldDB" id="A0A6B3RLM2"/>
<dbReference type="SUPFAM" id="SSF51569">
    <property type="entry name" value="Aldolase"/>
    <property type="match status" value="1"/>
</dbReference>
<accession>A0A6B3RLM2</accession>
<comment type="pathway">
    <text evidence="1">Carbohydrate acid metabolism.</text>
</comment>